<dbReference type="HOGENOM" id="CLU_1118230_0_0_2"/>
<dbReference type="Proteomes" id="UP000000674">
    <property type="component" value="Chromosome"/>
</dbReference>
<organism evidence="5 6">
    <name type="scientific">Methanothrix thermoacetophila (strain DSM 6194 / JCM 14653 / NBRC 101360 / PT)</name>
    <name type="common">Methanosaeta thermophila</name>
    <dbReference type="NCBI Taxonomy" id="349307"/>
    <lineage>
        <taxon>Archaea</taxon>
        <taxon>Methanobacteriati</taxon>
        <taxon>Methanobacteriota</taxon>
        <taxon>Stenosarchaea group</taxon>
        <taxon>Methanomicrobia</taxon>
        <taxon>Methanotrichales</taxon>
        <taxon>Methanotrichaceae</taxon>
        <taxon>Methanothrix</taxon>
    </lineage>
</organism>
<evidence type="ECO:0000259" key="4">
    <source>
        <dbReference type="Pfam" id="PF17210"/>
    </source>
</evidence>
<accession>A0B8N6</accession>
<evidence type="ECO:0000313" key="5">
    <source>
        <dbReference type="EMBL" id="ABK15060.1"/>
    </source>
</evidence>
<keyword evidence="3" id="KW-0732">Signal</keyword>
<dbReference type="InterPro" id="IPR033764">
    <property type="entry name" value="Sdr_B"/>
</dbReference>
<dbReference type="InterPro" id="IPR013783">
    <property type="entry name" value="Ig-like_fold"/>
</dbReference>
<dbReference type="EMBL" id="CP000477">
    <property type="protein sequence ID" value="ABK15060.1"/>
    <property type="molecule type" value="Genomic_DNA"/>
</dbReference>
<evidence type="ECO:0000256" key="3">
    <source>
        <dbReference type="ARBA" id="ARBA00022729"/>
    </source>
</evidence>
<evidence type="ECO:0000256" key="2">
    <source>
        <dbReference type="ARBA" id="ARBA00022525"/>
    </source>
</evidence>
<dbReference type="AlphaFoldDB" id="A0B8N6"/>
<name>A0B8N6_METTP</name>
<feature type="domain" description="SD-repeat containing protein B" evidence="4">
    <location>
        <begin position="132"/>
        <end position="207"/>
    </location>
</feature>
<dbReference type="PANTHER" id="PTHR23303:SF15">
    <property type="entry name" value="COLOSSIN-A"/>
    <property type="match status" value="1"/>
</dbReference>
<gene>
    <name evidence="5" type="ordered locus">Mthe_1282</name>
</gene>
<dbReference type="KEGG" id="mtp:Mthe_1282"/>
<dbReference type="OrthoDB" id="98274at2157"/>
<dbReference type="RefSeq" id="WP_011696452.1">
    <property type="nucleotide sequence ID" value="NC_008553.1"/>
</dbReference>
<dbReference type="GO" id="GO:0005576">
    <property type="term" value="C:extracellular region"/>
    <property type="evidence" value="ECO:0007669"/>
    <property type="project" value="UniProtKB-SubCell"/>
</dbReference>
<dbReference type="STRING" id="349307.Mthe_1282"/>
<keyword evidence="6" id="KW-1185">Reference proteome</keyword>
<dbReference type="Gene3D" id="2.60.40.10">
    <property type="entry name" value="Immunoglobulins"/>
    <property type="match status" value="1"/>
</dbReference>
<protein>
    <submittedName>
        <fullName evidence="5">Cna B domain protein</fullName>
    </submittedName>
</protein>
<dbReference type="PANTHER" id="PTHR23303">
    <property type="entry name" value="CARBOXYPEPTIDASE REGULATORY REGION-CONTAINING"/>
    <property type="match status" value="1"/>
</dbReference>
<keyword evidence="2" id="KW-0964">Secreted</keyword>
<dbReference type="SUPFAM" id="SSF117074">
    <property type="entry name" value="Hypothetical protein PA1324"/>
    <property type="match status" value="1"/>
</dbReference>
<evidence type="ECO:0000256" key="1">
    <source>
        <dbReference type="ARBA" id="ARBA00004613"/>
    </source>
</evidence>
<reference evidence="5 6" key="1">
    <citation type="submission" date="2006-10" db="EMBL/GenBank/DDBJ databases">
        <title>Complete sequence of Methanosaeta thermophila PT.</title>
        <authorList>
            <consortium name="US DOE Joint Genome Institute"/>
            <person name="Copeland A."/>
            <person name="Lucas S."/>
            <person name="Lapidus A."/>
            <person name="Barry K."/>
            <person name="Detter J.C."/>
            <person name="Glavina del Rio T."/>
            <person name="Hammon N."/>
            <person name="Israni S."/>
            <person name="Pitluck S."/>
            <person name="Chain P."/>
            <person name="Malfatti S."/>
            <person name="Shin M."/>
            <person name="Vergez L."/>
            <person name="Schmutz J."/>
            <person name="Larimer F."/>
            <person name="Land M."/>
            <person name="Hauser L."/>
            <person name="Kyrpides N."/>
            <person name="Kim E."/>
            <person name="Smith K.S."/>
            <person name="Ingram-Smith C."/>
            <person name="Richardson P."/>
        </authorList>
    </citation>
    <scope>NUCLEOTIDE SEQUENCE [LARGE SCALE GENOMIC DNA]</scope>
    <source>
        <strain evidence="6">DSM 6194 / JCM 14653 / NBRC 101360 / PT</strain>
    </source>
</reference>
<evidence type="ECO:0000313" key="6">
    <source>
        <dbReference type="Proteomes" id="UP000000674"/>
    </source>
</evidence>
<sequence length="248" mass="26317">MKKSILVISVVLAVAAFAMTSAMGYTVKDDTSPYPFSNKAEPRPSFSISTGSPAHNLTNEQVVVKKEARFSFNSQKPKEFSIATGKPYQYTFTLGETPAVVATTEEAPAPAAEPNVTAEQNVTPEVPVTYTISGVVYEDANENAVKDENETGLAGWTLDLSGVTTTTAEDGTYAFADLSAGDYVLSLIVPPEYNPVAPVNVTLDSNKTIDFPVTRMPVVVPPANETAVATNVTETVTEMVPLNTSTPA</sequence>
<proteinExistence type="predicted"/>
<dbReference type="GeneID" id="4461950"/>
<dbReference type="InterPro" id="IPR051417">
    <property type="entry name" value="SDr/BOS_complex"/>
</dbReference>
<comment type="subcellular location">
    <subcellularLocation>
        <location evidence="1">Secreted</location>
    </subcellularLocation>
</comment>
<dbReference type="Pfam" id="PF17210">
    <property type="entry name" value="SdrD_B"/>
    <property type="match status" value="1"/>
</dbReference>